<dbReference type="SUPFAM" id="SSF51294">
    <property type="entry name" value="Hedgehog/intein (Hint) domain"/>
    <property type="match status" value="1"/>
</dbReference>
<dbReference type="SUPFAM" id="SSF48024">
    <property type="entry name" value="N-terminal domain of DnaB helicase"/>
    <property type="match status" value="1"/>
</dbReference>
<dbReference type="GO" id="GO:0006269">
    <property type="term" value="P:DNA replication, synthesis of primer"/>
    <property type="evidence" value="ECO:0007669"/>
    <property type="project" value="UniProtKB-UniRule"/>
</dbReference>
<dbReference type="EC" id="5.6.2.3" evidence="13 14"/>
<dbReference type="GO" id="GO:1990077">
    <property type="term" value="C:primosome complex"/>
    <property type="evidence" value="ECO:0007669"/>
    <property type="project" value="UniProtKB-UniRule"/>
</dbReference>
<keyword evidence="7 14" id="KW-0347">Helicase</keyword>
<evidence type="ECO:0000256" key="1">
    <source>
        <dbReference type="ARBA" id="ARBA00008428"/>
    </source>
</evidence>
<evidence type="ECO:0000256" key="7">
    <source>
        <dbReference type="ARBA" id="ARBA00022806"/>
    </source>
</evidence>
<evidence type="ECO:0000313" key="16">
    <source>
        <dbReference type="EMBL" id="MXY96069.1"/>
    </source>
</evidence>
<evidence type="ECO:0000256" key="9">
    <source>
        <dbReference type="ARBA" id="ARBA00023125"/>
    </source>
</evidence>
<dbReference type="SMART" id="SM00306">
    <property type="entry name" value="HintN"/>
    <property type="match status" value="1"/>
</dbReference>
<dbReference type="InterPro" id="IPR016136">
    <property type="entry name" value="DNA_helicase_N/primase_C"/>
</dbReference>
<dbReference type="Pfam" id="PF00772">
    <property type="entry name" value="DnaB"/>
    <property type="match status" value="1"/>
</dbReference>
<keyword evidence="8 14" id="KW-0067">ATP-binding</keyword>
<dbReference type="GO" id="GO:0016539">
    <property type="term" value="P:intein-mediated protein splicing"/>
    <property type="evidence" value="ECO:0007669"/>
    <property type="project" value="InterPro"/>
</dbReference>
<reference evidence="16" key="1">
    <citation type="submission" date="2019-09" db="EMBL/GenBank/DDBJ databases">
        <title>Characterisation of the sponge microbiome using genome-centric metagenomics.</title>
        <authorList>
            <person name="Engelberts J.P."/>
            <person name="Robbins S.J."/>
            <person name="De Goeij J.M."/>
            <person name="Aranda M."/>
            <person name="Bell S.C."/>
            <person name="Webster N.S."/>
        </authorList>
    </citation>
    <scope>NUCLEOTIDE SEQUENCE</scope>
    <source>
        <strain evidence="16">SB0664_bin_27</strain>
    </source>
</reference>
<dbReference type="CDD" id="cd00984">
    <property type="entry name" value="DnaB_C"/>
    <property type="match status" value="1"/>
</dbReference>
<name>A0A6B0Z1D1_9CHLR</name>
<sequence>MSETVEATIKTTPANVEAEQAVLGSLLIDPDAIVKVSTTLRDVDFYREPHQWIFGALLALHERREPADFVTLVDELERNERLEEIGGPAYITQLINSTPTAIYVDHYARIVERTATLRRLIGAANQIAELAYDESHEVNEVVDRAEGIIFGVSESRIHRDLTPVSLVLDEVVDQIDFLARNQNRLMGVPTGFVLLDKMLGGFQKSDLIIVAGRPGMGKSSLGLSVAQNAARRHNARVAIFSLEMSSEQIVQRLLSIETAIDSHRLRMGQIDEEEWPVLVEAANTLAGTNIFIDDTPSASVLEIRTKARRLYAERGVDLIVVDYMQLMSGGGSGGPRGENRQQEISFISRSLKGLARELNVPIIALSQLSRAVETRANNKPVLSDLRESGCLCGDTQVYLPELGLSCPISELVHRKDFRIAALDQKGDGLVPASVSNAFCTGVKPVFRISTRQGRTIRATANHKFLSEQGWRRLDELRKGDRIAAVNLHAGTPGVWDSDPLSGTRSGLQLQPTGQIEPGMVDNLSGLSREEQQIARPDVTDAPLPAAAEQTATMAGAVLWDQVASIQADGIEEVYDLTVPLYHNFAANEFIVHNSIEQDADVVIFVYREDYYNEETDQQNIADLMVAKHRHGTTGTVSLYFRKELTQFRDLKLRREDLDV</sequence>
<dbReference type="NCBIfam" id="TIGR01443">
    <property type="entry name" value="intein_Cterm"/>
    <property type="match status" value="1"/>
</dbReference>
<feature type="domain" description="SF4 helicase" evidence="15">
    <location>
        <begin position="181"/>
        <end position="389"/>
    </location>
</feature>
<dbReference type="Pfam" id="PF14890">
    <property type="entry name" value="Intein_splicing"/>
    <property type="match status" value="1"/>
</dbReference>
<dbReference type="PROSITE" id="PS50817">
    <property type="entry name" value="INTEIN_N_TER"/>
    <property type="match status" value="1"/>
</dbReference>
<dbReference type="EMBL" id="VXRG01000185">
    <property type="protein sequence ID" value="MXY96069.1"/>
    <property type="molecule type" value="Genomic_DNA"/>
</dbReference>
<dbReference type="InterPro" id="IPR007693">
    <property type="entry name" value="DNA_helicase_DnaB-like_N"/>
</dbReference>
<keyword evidence="10" id="KW-0413">Isomerase</keyword>
<comment type="catalytic activity">
    <reaction evidence="12 14">
        <text>ATP + H2O = ADP + phosphate + H(+)</text>
        <dbReference type="Rhea" id="RHEA:13065"/>
        <dbReference type="ChEBI" id="CHEBI:15377"/>
        <dbReference type="ChEBI" id="CHEBI:15378"/>
        <dbReference type="ChEBI" id="CHEBI:30616"/>
        <dbReference type="ChEBI" id="CHEBI:43474"/>
        <dbReference type="ChEBI" id="CHEBI:456216"/>
        <dbReference type="EC" id="5.6.2.3"/>
    </reaction>
</comment>
<accession>A0A6B0Z1D1</accession>
<keyword evidence="4" id="KW-0677">Repeat</keyword>
<dbReference type="SMART" id="SM00305">
    <property type="entry name" value="HintC"/>
    <property type="match status" value="1"/>
</dbReference>
<dbReference type="GO" id="GO:0005524">
    <property type="term" value="F:ATP binding"/>
    <property type="evidence" value="ECO:0007669"/>
    <property type="project" value="UniProtKB-UniRule"/>
</dbReference>
<dbReference type="Gene3D" id="1.10.860.10">
    <property type="entry name" value="DNAb Helicase, Chain A"/>
    <property type="match status" value="1"/>
</dbReference>
<comment type="function">
    <text evidence="11 14">The intein is an endonuclease.</text>
</comment>
<dbReference type="Gene3D" id="3.40.50.300">
    <property type="entry name" value="P-loop containing nucleotide triphosphate hydrolases"/>
    <property type="match status" value="2"/>
</dbReference>
<dbReference type="SMART" id="SM00382">
    <property type="entry name" value="AAA"/>
    <property type="match status" value="1"/>
</dbReference>
<dbReference type="InterPro" id="IPR036844">
    <property type="entry name" value="Hint_dom_sf"/>
</dbReference>
<comment type="function">
    <text evidence="14">The main replicative DNA helicase, it participates in initiation and elongation during chromosome replication. Travels ahead of the DNA replisome, separating dsDNA into templates for DNA synthesis. A processive ATP-dependent 5'-3' DNA helicase it has DNA-dependent ATPase activity.</text>
</comment>
<dbReference type="InterPro" id="IPR036185">
    <property type="entry name" value="DNA_heli_DnaB-like_N_sf"/>
</dbReference>
<dbReference type="Pfam" id="PF03796">
    <property type="entry name" value="DnaB_C"/>
    <property type="match status" value="1"/>
</dbReference>
<protein>
    <recommendedName>
        <fullName evidence="13 14">Replicative DNA helicase</fullName>
        <ecNumber evidence="13 14">5.6.2.3</ecNumber>
    </recommendedName>
</protein>
<dbReference type="PROSITE" id="PS51199">
    <property type="entry name" value="SF4_HELICASE"/>
    <property type="match status" value="2"/>
</dbReference>
<keyword evidence="5 14" id="KW-0547">Nucleotide-binding</keyword>
<dbReference type="InterPro" id="IPR030934">
    <property type="entry name" value="Intein_C"/>
</dbReference>
<dbReference type="Gene3D" id="2.170.16.10">
    <property type="entry name" value="Hedgehog/Intein (Hint) domain"/>
    <property type="match status" value="1"/>
</dbReference>
<dbReference type="InterPro" id="IPR007694">
    <property type="entry name" value="DNA_helicase_DnaB-like_C"/>
</dbReference>
<dbReference type="GO" id="GO:0016887">
    <property type="term" value="F:ATP hydrolysis activity"/>
    <property type="evidence" value="ECO:0007669"/>
    <property type="project" value="RHEA"/>
</dbReference>
<comment type="similarity">
    <text evidence="1 14">Belongs to the helicase family. DnaB subfamily.</text>
</comment>
<evidence type="ECO:0000256" key="3">
    <source>
        <dbReference type="ARBA" id="ARBA00022705"/>
    </source>
</evidence>
<dbReference type="PANTHER" id="PTHR30153">
    <property type="entry name" value="REPLICATIVE DNA HELICASE DNAB"/>
    <property type="match status" value="1"/>
</dbReference>
<feature type="domain" description="SF4 helicase" evidence="15">
    <location>
        <begin position="594"/>
        <end position="654"/>
    </location>
</feature>
<evidence type="ECO:0000256" key="2">
    <source>
        <dbReference type="ARBA" id="ARBA00022515"/>
    </source>
</evidence>
<dbReference type="FunFam" id="1.10.860.10:FF:000001">
    <property type="entry name" value="Replicative DNA helicase"/>
    <property type="match status" value="1"/>
</dbReference>
<evidence type="ECO:0000256" key="6">
    <source>
        <dbReference type="ARBA" id="ARBA00022801"/>
    </source>
</evidence>
<dbReference type="PROSITE" id="PS50818">
    <property type="entry name" value="INTEIN_C_TER"/>
    <property type="match status" value="1"/>
</dbReference>
<evidence type="ECO:0000256" key="14">
    <source>
        <dbReference type="RuleBase" id="RU362085"/>
    </source>
</evidence>
<dbReference type="GO" id="GO:0043139">
    <property type="term" value="F:5'-3' DNA helicase activity"/>
    <property type="evidence" value="ECO:0007669"/>
    <property type="project" value="UniProtKB-EC"/>
</dbReference>
<evidence type="ECO:0000256" key="4">
    <source>
        <dbReference type="ARBA" id="ARBA00022737"/>
    </source>
</evidence>
<dbReference type="InterPro" id="IPR003587">
    <property type="entry name" value="Hint_dom_N"/>
</dbReference>
<keyword evidence="2 14" id="KW-0639">Primosome</keyword>
<evidence type="ECO:0000259" key="15">
    <source>
        <dbReference type="PROSITE" id="PS51199"/>
    </source>
</evidence>
<dbReference type="GO" id="GO:0003677">
    <property type="term" value="F:DNA binding"/>
    <property type="evidence" value="ECO:0007669"/>
    <property type="project" value="UniProtKB-UniRule"/>
</dbReference>
<dbReference type="NCBIfam" id="TIGR01445">
    <property type="entry name" value="intein_Nterm"/>
    <property type="match status" value="1"/>
</dbReference>
<keyword evidence="6 14" id="KW-0378">Hydrolase</keyword>
<dbReference type="SUPFAM" id="SSF52540">
    <property type="entry name" value="P-loop containing nucleoside triphosphate hydrolases"/>
    <property type="match status" value="1"/>
</dbReference>
<dbReference type="PANTHER" id="PTHR30153:SF2">
    <property type="entry name" value="REPLICATIVE DNA HELICASE"/>
    <property type="match status" value="1"/>
</dbReference>
<dbReference type="AlphaFoldDB" id="A0A6B0Z1D1"/>
<dbReference type="InterPro" id="IPR027417">
    <property type="entry name" value="P-loop_NTPase"/>
</dbReference>
<dbReference type="InterPro" id="IPR003586">
    <property type="entry name" value="Hint_dom_C"/>
</dbReference>
<comment type="caution">
    <text evidence="16">The sequence shown here is derived from an EMBL/GenBank/DDBJ whole genome shotgun (WGS) entry which is preliminary data.</text>
</comment>
<evidence type="ECO:0000256" key="12">
    <source>
        <dbReference type="ARBA" id="ARBA00048954"/>
    </source>
</evidence>
<dbReference type="GO" id="GO:0005829">
    <property type="term" value="C:cytosol"/>
    <property type="evidence" value="ECO:0007669"/>
    <property type="project" value="TreeGrafter"/>
</dbReference>
<dbReference type="NCBIfam" id="TIGR00665">
    <property type="entry name" value="DnaB"/>
    <property type="match status" value="1"/>
</dbReference>
<proteinExistence type="inferred from homology"/>
<evidence type="ECO:0000256" key="8">
    <source>
        <dbReference type="ARBA" id="ARBA00022840"/>
    </source>
</evidence>
<evidence type="ECO:0000256" key="13">
    <source>
        <dbReference type="NCBIfam" id="TIGR00665"/>
    </source>
</evidence>
<gene>
    <name evidence="16" type="primary">dnaB</name>
    <name evidence="16" type="ORF">F4Y42_21725</name>
</gene>
<dbReference type="InterPro" id="IPR003593">
    <property type="entry name" value="AAA+_ATPase"/>
</dbReference>
<dbReference type="CDD" id="cd00081">
    <property type="entry name" value="Hint"/>
    <property type="match status" value="1"/>
</dbReference>
<evidence type="ECO:0000256" key="10">
    <source>
        <dbReference type="ARBA" id="ARBA00023235"/>
    </source>
</evidence>
<keyword evidence="3 14" id="KW-0235">DNA replication</keyword>
<evidence type="ECO:0000256" key="11">
    <source>
        <dbReference type="ARBA" id="ARBA00044940"/>
    </source>
</evidence>
<evidence type="ECO:0000256" key="5">
    <source>
        <dbReference type="ARBA" id="ARBA00022741"/>
    </source>
</evidence>
<dbReference type="InterPro" id="IPR006141">
    <property type="entry name" value="Intein_N"/>
</dbReference>
<keyword evidence="9 14" id="KW-0238">DNA-binding</keyword>
<organism evidence="16">
    <name type="scientific">Caldilineaceae bacterium SB0664_bin_27</name>
    <dbReference type="NCBI Taxonomy" id="2605260"/>
    <lineage>
        <taxon>Bacteria</taxon>
        <taxon>Bacillati</taxon>
        <taxon>Chloroflexota</taxon>
        <taxon>Caldilineae</taxon>
        <taxon>Caldilineales</taxon>
        <taxon>Caldilineaceae</taxon>
    </lineage>
</organism>
<dbReference type="InterPro" id="IPR007692">
    <property type="entry name" value="DNA_helicase_DnaB"/>
</dbReference>